<protein>
    <submittedName>
        <fullName evidence="1">Uncharacterized protein</fullName>
    </submittedName>
</protein>
<comment type="caution">
    <text evidence="1">The sequence shown here is derived from an EMBL/GenBank/DDBJ whole genome shotgun (WGS) entry which is preliminary data.</text>
</comment>
<sequence>MRDVASCLSLLFVFHHLLSPFFAILWQIVLRFAPMPSAFVHDKKTSSHILLDRQ</sequence>
<dbReference type="EMBL" id="AGCM01000122">
    <property type="protein sequence ID" value="EHM52770.1"/>
    <property type="molecule type" value="Genomic_DNA"/>
</dbReference>
<organism evidence="1 2">
    <name type="scientific">Cardiobacterium valvarum F0432</name>
    <dbReference type="NCBI Taxonomy" id="797473"/>
    <lineage>
        <taxon>Bacteria</taxon>
        <taxon>Pseudomonadati</taxon>
        <taxon>Pseudomonadota</taxon>
        <taxon>Gammaproteobacteria</taxon>
        <taxon>Cardiobacteriales</taxon>
        <taxon>Cardiobacteriaceae</taxon>
        <taxon>Cardiobacterium</taxon>
    </lineage>
</organism>
<proteinExistence type="predicted"/>
<evidence type="ECO:0000313" key="1">
    <source>
        <dbReference type="EMBL" id="EHM52770.1"/>
    </source>
</evidence>
<gene>
    <name evidence="1" type="ORF">HMPREF9080_02137</name>
</gene>
<accession>G9ZH80</accession>
<name>G9ZH80_9GAMM</name>
<dbReference type="STRING" id="797473.HMPREF9080_02137"/>
<reference evidence="1 2" key="1">
    <citation type="submission" date="2011-08" db="EMBL/GenBank/DDBJ databases">
        <authorList>
            <person name="Weinstock G."/>
            <person name="Sodergren E."/>
            <person name="Clifton S."/>
            <person name="Fulton L."/>
            <person name="Fulton B."/>
            <person name="Courtney L."/>
            <person name="Fronick C."/>
            <person name="Harrison M."/>
            <person name="Strong C."/>
            <person name="Farmer C."/>
            <person name="Delahaunty K."/>
            <person name="Markovic C."/>
            <person name="Hall O."/>
            <person name="Minx P."/>
            <person name="Tomlinson C."/>
            <person name="Mitreva M."/>
            <person name="Hou S."/>
            <person name="Chen J."/>
            <person name="Wollam A."/>
            <person name="Pepin K.H."/>
            <person name="Johnson M."/>
            <person name="Bhonagiri V."/>
            <person name="Zhang X."/>
            <person name="Suruliraj S."/>
            <person name="Warren W."/>
            <person name="Chinwalla A."/>
            <person name="Mardis E.R."/>
            <person name="Wilson R.K."/>
        </authorList>
    </citation>
    <scope>NUCLEOTIDE SEQUENCE [LARGE SCALE GENOMIC DNA]</scope>
    <source>
        <strain evidence="1 2">F0432</strain>
    </source>
</reference>
<dbReference type="HOGENOM" id="CLU_3041620_0_0_6"/>
<dbReference type="Proteomes" id="UP000004750">
    <property type="component" value="Unassembled WGS sequence"/>
</dbReference>
<evidence type="ECO:0000313" key="2">
    <source>
        <dbReference type="Proteomes" id="UP000004750"/>
    </source>
</evidence>
<dbReference type="AlphaFoldDB" id="G9ZH80"/>